<organism evidence="1 2">
    <name type="scientific">Dictyobacter formicarum</name>
    <dbReference type="NCBI Taxonomy" id="2778368"/>
    <lineage>
        <taxon>Bacteria</taxon>
        <taxon>Bacillati</taxon>
        <taxon>Chloroflexota</taxon>
        <taxon>Ktedonobacteria</taxon>
        <taxon>Ktedonobacterales</taxon>
        <taxon>Dictyobacteraceae</taxon>
        <taxon>Dictyobacter</taxon>
    </lineage>
</organism>
<gene>
    <name evidence="1" type="ORF">KSZ_35080</name>
</gene>
<dbReference type="EMBL" id="BNJJ01000009">
    <property type="protein sequence ID" value="GHO85502.1"/>
    <property type="molecule type" value="Genomic_DNA"/>
</dbReference>
<proteinExistence type="predicted"/>
<evidence type="ECO:0000313" key="2">
    <source>
        <dbReference type="Proteomes" id="UP000635565"/>
    </source>
</evidence>
<accession>A0ABQ3VH49</accession>
<keyword evidence="2" id="KW-1185">Reference proteome</keyword>
<reference evidence="1 2" key="1">
    <citation type="journal article" date="2021" name="Int. J. Syst. Evol. Microbiol.">
        <title>Reticulibacter mediterranei gen. nov., sp. nov., within the new family Reticulibacteraceae fam. nov., and Ktedonospora formicarum gen. nov., sp. nov., Ktedonobacter robiniae sp. nov., Dictyobacter formicarum sp. nov. and Dictyobacter arantiisoli sp. nov., belonging to the class Ktedonobacteria.</title>
        <authorList>
            <person name="Yabe S."/>
            <person name="Zheng Y."/>
            <person name="Wang C.M."/>
            <person name="Sakai Y."/>
            <person name="Abe K."/>
            <person name="Yokota A."/>
            <person name="Donadio S."/>
            <person name="Cavaletti L."/>
            <person name="Monciardini P."/>
        </authorList>
    </citation>
    <scope>NUCLEOTIDE SEQUENCE [LARGE SCALE GENOMIC DNA]</scope>
    <source>
        <strain evidence="1 2">SOSP1-9</strain>
    </source>
</reference>
<comment type="caution">
    <text evidence="1">The sequence shown here is derived from an EMBL/GenBank/DDBJ whole genome shotgun (WGS) entry which is preliminary data.</text>
</comment>
<dbReference type="Proteomes" id="UP000635565">
    <property type="component" value="Unassembled WGS sequence"/>
</dbReference>
<sequence>MKSKLFVPAASDTTHLTLNKASDLYEISHLRCSQGIPDVLRHMRCSACVAKHYKKREGRRAPRPACACTHASETMIAYLRAI</sequence>
<name>A0ABQ3VH49_9CHLR</name>
<protein>
    <submittedName>
        <fullName evidence="1">Uncharacterized protein</fullName>
    </submittedName>
</protein>
<evidence type="ECO:0000313" key="1">
    <source>
        <dbReference type="EMBL" id="GHO85502.1"/>
    </source>
</evidence>